<dbReference type="EMBL" id="JACNJN010000110">
    <property type="protein sequence ID" value="MBC8335474.1"/>
    <property type="molecule type" value="Genomic_DNA"/>
</dbReference>
<keyword evidence="4 8" id="KW-0238">DNA-binding</keyword>
<dbReference type="Gene3D" id="1.10.287.180">
    <property type="entry name" value="Transcription elongation factor, GreA/GreB, N-terminal domain"/>
    <property type="match status" value="1"/>
</dbReference>
<feature type="domain" description="Transcription elongation factor GreA/GreB N-terminal" evidence="11">
    <location>
        <begin position="6"/>
        <end position="74"/>
    </location>
</feature>
<evidence type="ECO:0000256" key="8">
    <source>
        <dbReference type="HAMAP-Rule" id="MF_00105"/>
    </source>
</evidence>
<dbReference type="InterPro" id="IPR023459">
    <property type="entry name" value="Tscrpt_elong_fac_GreA/B_fam"/>
</dbReference>
<keyword evidence="3 8" id="KW-0805">Transcription regulation</keyword>
<dbReference type="InterPro" id="IPR022691">
    <property type="entry name" value="Tscrpt_elong_fac_GreA/B_N"/>
</dbReference>
<dbReference type="GO" id="GO:0003677">
    <property type="term" value="F:DNA binding"/>
    <property type="evidence" value="ECO:0007669"/>
    <property type="project" value="UniProtKB-UniRule"/>
</dbReference>
<dbReference type="NCBIfam" id="NF001263">
    <property type="entry name" value="PRK00226.1-4"/>
    <property type="match status" value="1"/>
</dbReference>
<comment type="similarity">
    <text evidence="1 8 9">Belongs to the GreA/GreB family.</text>
</comment>
<evidence type="ECO:0000313" key="12">
    <source>
        <dbReference type="EMBL" id="MBC8335474.1"/>
    </source>
</evidence>
<evidence type="ECO:0000256" key="1">
    <source>
        <dbReference type="ARBA" id="ARBA00008213"/>
    </source>
</evidence>
<proteinExistence type="inferred from homology"/>
<dbReference type="GO" id="GO:0003746">
    <property type="term" value="F:translation elongation factor activity"/>
    <property type="evidence" value="ECO:0007669"/>
    <property type="project" value="UniProtKB-KW"/>
</dbReference>
<evidence type="ECO:0000313" key="13">
    <source>
        <dbReference type="Proteomes" id="UP000614469"/>
    </source>
</evidence>
<dbReference type="HAMAP" id="MF_00105">
    <property type="entry name" value="GreA_GreB"/>
    <property type="match status" value="1"/>
</dbReference>
<dbReference type="GO" id="GO:0032784">
    <property type="term" value="P:regulation of DNA-templated transcription elongation"/>
    <property type="evidence" value="ECO:0007669"/>
    <property type="project" value="UniProtKB-UniRule"/>
</dbReference>
<comment type="function">
    <text evidence="6 8 9">Necessary for efficient RNA polymerase transcription elongation past template-encoded arresting sites. The arresting sites in DNA have the property of trapping a certain fraction of elongating RNA polymerases that pass through, resulting in locked ternary complexes. Cleavage of the nascent transcript by cleavage factors such as GreA or GreB allows the resumption of elongation from the new 3'terminus. GreA releases sequences of 2 to 3 nucleotides.</text>
</comment>
<dbReference type="PANTHER" id="PTHR30437:SF4">
    <property type="entry name" value="TRANSCRIPTION ELONGATION FACTOR GREA"/>
    <property type="match status" value="1"/>
</dbReference>
<dbReference type="PANTHER" id="PTHR30437">
    <property type="entry name" value="TRANSCRIPTION ELONGATION FACTOR GREA"/>
    <property type="match status" value="1"/>
</dbReference>
<evidence type="ECO:0000256" key="7">
    <source>
        <dbReference type="ARBA" id="ARBA00030776"/>
    </source>
</evidence>
<dbReference type="SUPFAM" id="SSF46557">
    <property type="entry name" value="GreA transcript cleavage protein, N-terminal domain"/>
    <property type="match status" value="1"/>
</dbReference>
<dbReference type="SUPFAM" id="SSF54534">
    <property type="entry name" value="FKBP-like"/>
    <property type="match status" value="1"/>
</dbReference>
<comment type="caution">
    <text evidence="12">The sequence shown here is derived from an EMBL/GenBank/DDBJ whole genome shotgun (WGS) entry which is preliminary data.</text>
</comment>
<dbReference type="InterPro" id="IPR001437">
    <property type="entry name" value="Tscrpt_elong_fac_GreA/B_C"/>
</dbReference>
<keyword evidence="5 8" id="KW-0804">Transcription</keyword>
<dbReference type="InterPro" id="IPR006359">
    <property type="entry name" value="Tscrpt_elong_fac_GreA"/>
</dbReference>
<keyword evidence="12" id="KW-0251">Elongation factor</keyword>
<feature type="domain" description="Transcription elongation factor GreA/GreB C-terminal" evidence="10">
    <location>
        <begin position="82"/>
        <end position="156"/>
    </location>
</feature>
<dbReference type="InterPro" id="IPR018151">
    <property type="entry name" value="TF_GreA/GreB_CS"/>
</dbReference>
<dbReference type="Proteomes" id="UP000614469">
    <property type="component" value="Unassembled WGS sequence"/>
</dbReference>
<name>A0A8J6TJ03_9CHLR</name>
<dbReference type="Gene3D" id="3.10.50.30">
    <property type="entry name" value="Transcription elongation factor, GreA/GreB, C-terminal domain"/>
    <property type="match status" value="1"/>
</dbReference>
<dbReference type="InterPro" id="IPR036805">
    <property type="entry name" value="Tscrpt_elong_fac_GreA/B_N_sf"/>
</dbReference>
<organism evidence="12 13">
    <name type="scientific">Candidatus Desulfolinea nitratireducens</name>
    <dbReference type="NCBI Taxonomy" id="2841698"/>
    <lineage>
        <taxon>Bacteria</taxon>
        <taxon>Bacillati</taxon>
        <taxon>Chloroflexota</taxon>
        <taxon>Anaerolineae</taxon>
        <taxon>Anaerolineales</taxon>
        <taxon>Anaerolineales incertae sedis</taxon>
        <taxon>Candidatus Desulfolinea</taxon>
    </lineage>
</organism>
<reference evidence="12 13" key="1">
    <citation type="submission" date="2020-08" db="EMBL/GenBank/DDBJ databases">
        <title>Bridging the membrane lipid divide: bacteria of the FCB group superphylum have the potential to synthesize archaeal ether lipids.</title>
        <authorList>
            <person name="Villanueva L."/>
            <person name="Von Meijenfeldt F.A.B."/>
            <person name="Westbye A.B."/>
            <person name="Yadav S."/>
            <person name="Hopmans E.C."/>
            <person name="Dutilh B.E."/>
            <person name="Sinninghe Damste J.S."/>
        </authorList>
    </citation>
    <scope>NUCLEOTIDE SEQUENCE [LARGE SCALE GENOMIC DNA]</scope>
    <source>
        <strain evidence="12">NIOZ-UU36</strain>
    </source>
</reference>
<accession>A0A8J6TJ03</accession>
<evidence type="ECO:0000256" key="9">
    <source>
        <dbReference type="RuleBase" id="RU000556"/>
    </source>
</evidence>
<dbReference type="GO" id="GO:0006354">
    <property type="term" value="P:DNA-templated transcription elongation"/>
    <property type="evidence" value="ECO:0007669"/>
    <property type="project" value="TreeGrafter"/>
</dbReference>
<keyword evidence="12" id="KW-0648">Protein biosynthesis</keyword>
<dbReference type="Pfam" id="PF01272">
    <property type="entry name" value="GreA_GreB"/>
    <property type="match status" value="1"/>
</dbReference>
<evidence type="ECO:0000256" key="3">
    <source>
        <dbReference type="ARBA" id="ARBA00023015"/>
    </source>
</evidence>
<dbReference type="AlphaFoldDB" id="A0A8J6TJ03"/>
<dbReference type="InterPro" id="IPR028624">
    <property type="entry name" value="Tscrpt_elong_fac_GreA/B"/>
</dbReference>
<dbReference type="NCBIfam" id="TIGR01462">
    <property type="entry name" value="greA"/>
    <property type="match status" value="1"/>
</dbReference>
<evidence type="ECO:0000259" key="10">
    <source>
        <dbReference type="Pfam" id="PF01272"/>
    </source>
</evidence>
<evidence type="ECO:0000256" key="2">
    <source>
        <dbReference type="ARBA" id="ARBA00013729"/>
    </source>
</evidence>
<dbReference type="InterPro" id="IPR036953">
    <property type="entry name" value="GreA/GreB_C_sf"/>
</dbReference>
<dbReference type="PIRSF" id="PIRSF006092">
    <property type="entry name" value="GreA_GreB"/>
    <property type="match status" value="1"/>
</dbReference>
<evidence type="ECO:0000259" key="11">
    <source>
        <dbReference type="Pfam" id="PF03449"/>
    </source>
</evidence>
<dbReference type="Pfam" id="PF03449">
    <property type="entry name" value="GreA_GreB_N"/>
    <property type="match status" value="1"/>
</dbReference>
<protein>
    <recommendedName>
        <fullName evidence="2 8">Transcription elongation factor GreA</fullName>
    </recommendedName>
    <alternativeName>
        <fullName evidence="7 8">Transcript cleavage factor GreA</fullName>
    </alternativeName>
</protein>
<evidence type="ECO:0000256" key="4">
    <source>
        <dbReference type="ARBA" id="ARBA00023125"/>
    </source>
</evidence>
<dbReference type="GO" id="GO:0070063">
    <property type="term" value="F:RNA polymerase binding"/>
    <property type="evidence" value="ECO:0007669"/>
    <property type="project" value="InterPro"/>
</dbReference>
<gene>
    <name evidence="8 12" type="primary">greA</name>
    <name evidence="12" type="ORF">H8E29_09430</name>
</gene>
<evidence type="ECO:0000256" key="6">
    <source>
        <dbReference type="ARBA" id="ARBA00024916"/>
    </source>
</evidence>
<sequence>MPTSFLTKDGYIKLQKELDDLRSGKRKEVADRLREAMEGGDLIENAEYESAKNEQAFVEGRIQELKMILANAHIIGDADTENNGFVQVGSTIYLREDGEKRSDKYIIVGAAEANPRNGMISNESPIGKAVLGHKAGDDIEIEAPDGNLKFRITTVK</sequence>
<dbReference type="PROSITE" id="PS00830">
    <property type="entry name" value="GREAB_2"/>
    <property type="match status" value="1"/>
</dbReference>
<evidence type="ECO:0000256" key="5">
    <source>
        <dbReference type="ARBA" id="ARBA00023163"/>
    </source>
</evidence>
<dbReference type="FunFam" id="1.10.287.180:FF:000001">
    <property type="entry name" value="Transcription elongation factor GreA"/>
    <property type="match status" value="1"/>
</dbReference>
<dbReference type="PROSITE" id="PS00829">
    <property type="entry name" value="GREAB_1"/>
    <property type="match status" value="1"/>
</dbReference>